<evidence type="ECO:0000313" key="3">
    <source>
        <dbReference type="EMBL" id="MBC6498851.1"/>
    </source>
</evidence>
<dbReference type="EMBL" id="JACSZT010000007">
    <property type="protein sequence ID" value="MBC6498851.1"/>
    <property type="molecule type" value="Genomic_DNA"/>
</dbReference>
<reference evidence="3" key="1">
    <citation type="submission" date="2020-08" db="EMBL/GenBank/DDBJ databases">
        <title>Complete genome sequence of Weissella confusa strain FS54 provides insights into metabolic potential.</title>
        <authorList>
            <person name="Fhoula I."/>
            <person name="Najjari A."/>
            <person name="Lekired A."/>
            <person name="Bessrour-Aouam N."/>
            <person name="Jaballah S."/>
            <person name="Klibi N."/>
            <person name="Ouzari H.-I."/>
        </authorList>
    </citation>
    <scope>NUCLEOTIDE SEQUENCE</scope>
    <source>
        <strain evidence="3">FS54</strain>
    </source>
</reference>
<dbReference type="GO" id="GO:0016491">
    <property type="term" value="F:oxidoreductase activity"/>
    <property type="evidence" value="ECO:0007669"/>
    <property type="project" value="InterPro"/>
</dbReference>
<comment type="caution">
    <text evidence="3">The sequence shown here is derived from an EMBL/GenBank/DDBJ whole genome shotgun (WGS) entry which is preliminary data.</text>
</comment>
<dbReference type="RefSeq" id="WP_118704552.1">
    <property type="nucleotide sequence ID" value="NZ_CABJBN010000011.1"/>
</dbReference>
<dbReference type="SUPFAM" id="SSF52218">
    <property type="entry name" value="Flavoproteins"/>
    <property type="match status" value="1"/>
</dbReference>
<dbReference type="InterPro" id="IPR050712">
    <property type="entry name" value="NAD(P)H-dep_reductase"/>
</dbReference>
<dbReference type="InterPro" id="IPR005025">
    <property type="entry name" value="FMN_Rdtase-like_dom"/>
</dbReference>
<evidence type="ECO:0000259" key="2">
    <source>
        <dbReference type="Pfam" id="PF03358"/>
    </source>
</evidence>
<feature type="domain" description="NADPH-dependent FMN reductase-like" evidence="2">
    <location>
        <begin position="1"/>
        <end position="144"/>
    </location>
</feature>
<dbReference type="Gene3D" id="3.40.50.360">
    <property type="match status" value="1"/>
</dbReference>
<dbReference type="AlphaFoldDB" id="A0A413FN52"/>
<evidence type="ECO:0000313" key="4">
    <source>
        <dbReference type="Proteomes" id="UP000650485"/>
    </source>
</evidence>
<sequence>MNLVAIVGTNARKSYNRSLLWFMKKHFKDQANIEIAEIAGLPLFSEEAEVPLRVEEMARQIEAADGVIISTPEYDHSITASLKSVIEWMSYGSLHPFTNMPVMIVGTSLGKMGTTNAQEHLRQIMDAPGLDAFVLPGNQFLLGPAAANIDVAHEELTDTGTVGFLEQIFSNFMVFADSLRPMRAIAMNRATSSTPKISNEDKVANINLGYSDTVNVLQGSALDLDTVPSIVISPAGNAKVLDRGDGWWIEKTQLTDKGVTPKVAATTTTDDEEDDATTGASMF</sequence>
<protein>
    <submittedName>
        <fullName evidence="3">NAD(P)H-dependent oxidoreductase</fullName>
    </submittedName>
</protein>
<dbReference type="PANTHER" id="PTHR30543:SF21">
    <property type="entry name" value="NAD(P)H-DEPENDENT FMN REDUCTASE LOT6"/>
    <property type="match status" value="1"/>
</dbReference>
<proteinExistence type="predicted"/>
<dbReference type="GO" id="GO:0010181">
    <property type="term" value="F:FMN binding"/>
    <property type="evidence" value="ECO:0007669"/>
    <property type="project" value="TreeGrafter"/>
</dbReference>
<dbReference type="GO" id="GO:0005829">
    <property type="term" value="C:cytosol"/>
    <property type="evidence" value="ECO:0007669"/>
    <property type="project" value="TreeGrafter"/>
</dbReference>
<organism evidence="3 4">
    <name type="scientific">Weissella confusa</name>
    <name type="common">Lactobacillus confusus</name>
    <dbReference type="NCBI Taxonomy" id="1583"/>
    <lineage>
        <taxon>Bacteria</taxon>
        <taxon>Bacillati</taxon>
        <taxon>Bacillota</taxon>
        <taxon>Bacilli</taxon>
        <taxon>Lactobacillales</taxon>
        <taxon>Lactobacillaceae</taxon>
        <taxon>Weissella</taxon>
    </lineage>
</organism>
<name>A0A413FN52_WEICO</name>
<accession>A0A413FN52</accession>
<dbReference type="Pfam" id="PF03358">
    <property type="entry name" value="FMN_red"/>
    <property type="match status" value="1"/>
</dbReference>
<evidence type="ECO:0000256" key="1">
    <source>
        <dbReference type="SAM" id="MobiDB-lite"/>
    </source>
</evidence>
<dbReference type="Proteomes" id="UP000650485">
    <property type="component" value="Unassembled WGS sequence"/>
</dbReference>
<gene>
    <name evidence="3" type="ORF">H7R52_09200</name>
</gene>
<dbReference type="InterPro" id="IPR029039">
    <property type="entry name" value="Flavoprotein-like_sf"/>
</dbReference>
<feature type="region of interest" description="Disordered" evidence="1">
    <location>
        <begin position="260"/>
        <end position="283"/>
    </location>
</feature>
<dbReference type="PANTHER" id="PTHR30543">
    <property type="entry name" value="CHROMATE REDUCTASE"/>
    <property type="match status" value="1"/>
</dbReference>